<keyword evidence="12" id="KW-1185">Reference proteome</keyword>
<reference evidence="11 12" key="1">
    <citation type="submission" date="2014-04" db="EMBL/GenBank/DDBJ databases">
        <title>Draft Genome Sequence of Synergistes jonesii.</title>
        <authorList>
            <person name="Coil D.A."/>
            <person name="Eisen J.A."/>
            <person name="Holland-Moritz H.E."/>
        </authorList>
    </citation>
    <scope>NUCLEOTIDE SEQUENCE [LARGE SCALE GENOMIC DNA]</scope>
    <source>
        <strain evidence="11 12">78-1</strain>
    </source>
</reference>
<feature type="transmembrane region" description="Helical" evidence="9">
    <location>
        <begin position="164"/>
        <end position="182"/>
    </location>
</feature>
<dbReference type="Gene3D" id="3.40.720.10">
    <property type="entry name" value="Alkaline Phosphatase, subunit A"/>
    <property type="match status" value="1"/>
</dbReference>
<keyword evidence="5 9" id="KW-0472">Membrane</keyword>
<dbReference type="Pfam" id="PF00884">
    <property type="entry name" value="Sulfatase"/>
    <property type="match status" value="1"/>
</dbReference>
<gene>
    <name evidence="11" type="ORF">EH55_03945</name>
</gene>
<organism evidence="11 12">
    <name type="scientific">Synergistes jonesii</name>
    <dbReference type="NCBI Taxonomy" id="2754"/>
    <lineage>
        <taxon>Bacteria</taxon>
        <taxon>Thermotogati</taxon>
        <taxon>Synergistota</taxon>
        <taxon>Synergistia</taxon>
        <taxon>Synergistales</taxon>
        <taxon>Synergistaceae</taxon>
        <taxon>Synergistes</taxon>
    </lineage>
</organism>
<proteinExistence type="predicted"/>
<dbReference type="Proteomes" id="UP000027665">
    <property type="component" value="Unassembled WGS sequence"/>
</dbReference>
<feature type="active site" evidence="6">
    <location>
        <position position="311"/>
    </location>
</feature>
<dbReference type="GO" id="GO:0005886">
    <property type="term" value="C:plasma membrane"/>
    <property type="evidence" value="ECO:0007669"/>
    <property type="project" value="UniProtKB-SubCell"/>
</dbReference>
<feature type="binding site" evidence="8">
    <location>
        <position position="269"/>
    </location>
    <ligand>
        <name>Mn(2+)</name>
        <dbReference type="ChEBI" id="CHEBI:29035"/>
    </ligand>
</feature>
<accession>A0A073IV35</accession>
<evidence type="ECO:0000256" key="9">
    <source>
        <dbReference type="SAM" id="Phobius"/>
    </source>
</evidence>
<name>A0A073IV35_9BACT</name>
<evidence type="ECO:0000313" key="12">
    <source>
        <dbReference type="Proteomes" id="UP000027665"/>
    </source>
</evidence>
<evidence type="ECO:0000256" key="4">
    <source>
        <dbReference type="ARBA" id="ARBA00022989"/>
    </source>
</evidence>
<sequence length="640" mass="71489">MNHLLASRAVYRRAGRDYREFIFFAFMALSLFLKFYFLEGEVSGRVTRQPISVAASAAFCVLAVTLLSLAWRRARLPLSLACDLLLSLLVLTDVLHMRYYSDLFSFHNIGLSAQVGDVSESVFALFSTKDLLYFADIPLLYLYYRIFRRISVHPFFRAVTSRRLACAALLLALSSSAIAYRVHSYNKKIRGVLRSMWDRPAVCNNVGAVTYRLADTWNAARDRANKRTLSESEVNEAKEWYDAQRASFSVPKGVFGAAIGKNLIVIQVESLQQFVIGLKFLGREVTPNLNEFARSVSFAGSAYNQTSSGNSSDAEFLANAAFYPASAGVAYTRFAGNSYEALPKFLRERGYRAIAMHGDKAGFWNRGHMYPALGFERFVSKKDYSVDEVIGMGLSDKSFFTQSLAMLKNEKQPFYAFLVTLSSHYPFNWEALAKRADFSIDGYRGTVVGNYLSAIHYLDREFGEFVKGLKASGLYDGSVVAVYGDHTAIPRWDSPALSRLLGVDFSKDHNWRYTQRVPLMINVPGVKKLPVSANNSFGVINLPRTLALLLGFDFRYGLGADMFDGAQRPVIFRNGSFMAGDVFVAPQSKSAVNVRSGESADYGEYEGMGEAVKKTLAVSDRILEYDLMPRMLEGGKESAR</sequence>
<feature type="domain" description="Sulfatase N-terminal" evidence="10">
    <location>
        <begin position="261"/>
        <end position="551"/>
    </location>
</feature>
<evidence type="ECO:0000256" key="7">
    <source>
        <dbReference type="PIRSR" id="PIRSR005091-2"/>
    </source>
</evidence>
<comment type="subcellular location">
    <subcellularLocation>
        <location evidence="1">Cell membrane</location>
        <topology evidence="1">Multi-pass membrane protein</topology>
    </subcellularLocation>
</comment>
<evidence type="ECO:0000256" key="5">
    <source>
        <dbReference type="ARBA" id="ARBA00023136"/>
    </source>
</evidence>
<keyword evidence="2" id="KW-1003">Cell membrane</keyword>
<feature type="binding site" evidence="7">
    <location>
        <position position="424"/>
    </location>
    <ligand>
        <name>substrate</name>
    </ligand>
</feature>
<dbReference type="CDD" id="cd16015">
    <property type="entry name" value="LTA_synthase"/>
    <property type="match status" value="1"/>
</dbReference>
<feature type="transmembrane region" description="Helical" evidence="9">
    <location>
        <begin position="78"/>
        <end position="101"/>
    </location>
</feature>
<comment type="caution">
    <text evidence="11">The sequence shown here is derived from an EMBL/GenBank/DDBJ whole genome shotgun (WGS) entry which is preliminary data.</text>
</comment>
<feature type="transmembrane region" description="Helical" evidence="9">
    <location>
        <begin position="121"/>
        <end position="144"/>
    </location>
</feature>
<evidence type="ECO:0000256" key="3">
    <source>
        <dbReference type="ARBA" id="ARBA00022692"/>
    </source>
</evidence>
<feature type="transmembrane region" description="Helical" evidence="9">
    <location>
        <begin position="21"/>
        <end position="38"/>
    </location>
</feature>
<dbReference type="PANTHER" id="PTHR47371:SF3">
    <property type="entry name" value="PHOSPHOGLYCEROL TRANSFERASE I"/>
    <property type="match status" value="1"/>
</dbReference>
<dbReference type="InterPro" id="IPR000917">
    <property type="entry name" value="Sulfatase_N"/>
</dbReference>
<dbReference type="InterPro" id="IPR012160">
    <property type="entry name" value="LtaS-like"/>
</dbReference>
<feature type="binding site" evidence="8">
    <location>
        <position position="486"/>
    </location>
    <ligand>
        <name>Mn(2+)</name>
        <dbReference type="ChEBI" id="CHEBI:29035"/>
    </ligand>
</feature>
<evidence type="ECO:0000256" key="2">
    <source>
        <dbReference type="ARBA" id="ARBA00022475"/>
    </source>
</evidence>
<dbReference type="STRING" id="2754.EH55_03945"/>
<dbReference type="GO" id="GO:0046872">
    <property type="term" value="F:metal ion binding"/>
    <property type="evidence" value="ECO:0007669"/>
    <property type="project" value="UniProtKB-KW"/>
</dbReference>
<dbReference type="Gene3D" id="3.30.1120.170">
    <property type="match status" value="1"/>
</dbReference>
<feature type="binding site" evidence="8">
    <location>
        <position position="485"/>
    </location>
    <ligand>
        <name>Mn(2+)</name>
        <dbReference type="ChEBI" id="CHEBI:29035"/>
    </ligand>
</feature>
<dbReference type="EMBL" id="JMKI01000003">
    <property type="protein sequence ID" value="KEJ93430.1"/>
    <property type="molecule type" value="Genomic_DNA"/>
</dbReference>
<evidence type="ECO:0000313" key="11">
    <source>
        <dbReference type="EMBL" id="KEJ93430.1"/>
    </source>
</evidence>
<feature type="transmembrane region" description="Helical" evidence="9">
    <location>
        <begin position="50"/>
        <end position="71"/>
    </location>
</feature>
<dbReference type="eggNOG" id="COG1368">
    <property type="taxonomic scope" value="Bacteria"/>
</dbReference>
<dbReference type="InterPro" id="IPR050448">
    <property type="entry name" value="OpgB/LTA_synthase_biosynth"/>
</dbReference>
<keyword evidence="4 9" id="KW-1133">Transmembrane helix</keyword>
<keyword evidence="3 9" id="KW-0812">Transmembrane</keyword>
<evidence type="ECO:0000256" key="8">
    <source>
        <dbReference type="PIRSR" id="PIRSR005091-3"/>
    </source>
</evidence>
<dbReference type="InterPro" id="IPR017850">
    <property type="entry name" value="Alkaline_phosphatase_core_sf"/>
</dbReference>
<evidence type="ECO:0000256" key="6">
    <source>
        <dbReference type="PIRSR" id="PIRSR005091-1"/>
    </source>
</evidence>
<dbReference type="PIRSF" id="PIRSF005091">
    <property type="entry name" value="Mmb_sulf_HI1246"/>
    <property type="match status" value="1"/>
</dbReference>
<keyword evidence="7" id="KW-0479">Metal-binding</keyword>
<keyword evidence="7" id="KW-0464">Manganese</keyword>
<dbReference type="SUPFAM" id="SSF53649">
    <property type="entry name" value="Alkaline phosphatase-like"/>
    <property type="match status" value="1"/>
</dbReference>
<dbReference type="PANTHER" id="PTHR47371">
    <property type="entry name" value="LIPOTEICHOIC ACID SYNTHASE"/>
    <property type="match status" value="1"/>
</dbReference>
<protein>
    <recommendedName>
        <fullName evidence="10">Sulfatase N-terminal domain-containing protein</fullName>
    </recommendedName>
</protein>
<dbReference type="AlphaFoldDB" id="A0A073IV35"/>
<evidence type="ECO:0000256" key="1">
    <source>
        <dbReference type="ARBA" id="ARBA00004651"/>
    </source>
</evidence>
<evidence type="ECO:0000259" key="10">
    <source>
        <dbReference type="Pfam" id="PF00884"/>
    </source>
</evidence>